<name>A0A1M5WWP8_9BACT</name>
<reference evidence="4 5" key="1">
    <citation type="submission" date="2016-11" db="EMBL/GenBank/DDBJ databases">
        <authorList>
            <person name="Jaros S."/>
            <person name="Januszkiewicz K."/>
            <person name="Wedrychowicz H."/>
        </authorList>
    </citation>
    <scope>NUCLEOTIDE SEQUENCE [LARGE SCALE GENOMIC DNA]</scope>
    <source>
        <strain evidence="4 5">DSM 9705</strain>
    </source>
</reference>
<evidence type="ECO:0000313" key="4">
    <source>
        <dbReference type="EMBL" id="SHH91748.1"/>
    </source>
</evidence>
<organism evidence="4 5">
    <name type="scientific">Desulfofustis glycolicus DSM 9705</name>
    <dbReference type="NCBI Taxonomy" id="1121409"/>
    <lineage>
        <taxon>Bacteria</taxon>
        <taxon>Pseudomonadati</taxon>
        <taxon>Thermodesulfobacteriota</taxon>
        <taxon>Desulfobulbia</taxon>
        <taxon>Desulfobulbales</taxon>
        <taxon>Desulfocapsaceae</taxon>
        <taxon>Desulfofustis</taxon>
    </lineage>
</organism>
<evidence type="ECO:0000313" key="5">
    <source>
        <dbReference type="Proteomes" id="UP000184139"/>
    </source>
</evidence>
<dbReference type="GO" id="GO:0004222">
    <property type="term" value="F:metalloendopeptidase activity"/>
    <property type="evidence" value="ECO:0007669"/>
    <property type="project" value="TreeGrafter"/>
</dbReference>
<keyword evidence="2" id="KW-0472">Membrane</keyword>
<keyword evidence="1" id="KW-0732">Signal</keyword>
<gene>
    <name evidence="4" type="ORF">SAMN02745124_02570</name>
</gene>
<dbReference type="Gene3D" id="2.70.70.10">
    <property type="entry name" value="Glucose Permease (Domain IIA)"/>
    <property type="match status" value="1"/>
</dbReference>
<dbReference type="Pfam" id="PF01551">
    <property type="entry name" value="Peptidase_M23"/>
    <property type="match status" value="1"/>
</dbReference>
<dbReference type="STRING" id="1121409.SAMN02745124_02570"/>
<protein>
    <submittedName>
        <fullName evidence="4">Peptidase family M23</fullName>
    </submittedName>
</protein>
<dbReference type="InterPro" id="IPR011055">
    <property type="entry name" value="Dup_hybrid_motif"/>
</dbReference>
<dbReference type="PANTHER" id="PTHR21666:SF289">
    <property type="entry name" value="L-ALA--D-GLU ENDOPEPTIDASE"/>
    <property type="match status" value="1"/>
</dbReference>
<keyword evidence="2" id="KW-1133">Transmembrane helix</keyword>
<feature type="domain" description="M23ase beta-sheet core" evidence="3">
    <location>
        <begin position="341"/>
        <end position="435"/>
    </location>
</feature>
<keyword evidence="2" id="KW-0812">Transmembrane</keyword>
<dbReference type="InterPro" id="IPR050570">
    <property type="entry name" value="Cell_wall_metabolism_enzyme"/>
</dbReference>
<feature type="transmembrane region" description="Helical" evidence="2">
    <location>
        <begin position="12"/>
        <end position="35"/>
    </location>
</feature>
<evidence type="ECO:0000256" key="1">
    <source>
        <dbReference type="ARBA" id="ARBA00022729"/>
    </source>
</evidence>
<dbReference type="InterPro" id="IPR016047">
    <property type="entry name" value="M23ase_b-sheet_dom"/>
</dbReference>
<proteinExistence type="predicted"/>
<evidence type="ECO:0000256" key="2">
    <source>
        <dbReference type="SAM" id="Phobius"/>
    </source>
</evidence>
<dbReference type="PANTHER" id="PTHR21666">
    <property type="entry name" value="PEPTIDASE-RELATED"/>
    <property type="match status" value="1"/>
</dbReference>
<accession>A0A1M5WWP8</accession>
<evidence type="ECO:0000259" key="3">
    <source>
        <dbReference type="Pfam" id="PF01551"/>
    </source>
</evidence>
<sequence>MTTLSSRRKSTSATLLLILLLIFGGALVAGFLLFFEGGSPTVTIKAPASYLGTSGTIGIGAQDDESGLRRLRATLSQGAVEKELLSDSYPRLGYTGMIGVAEKQVDIDVQPAQQGFADGPATLTVTAVDYSCRGFFRGNTVTITRELIIDTTAPKMGILYSDRYVSPGGSGLIIYRVDDSSAASGVLINDSFHPGFLSNDGRDDIYVALFALPYDAETISGAQIVAKDPAGNQASLPFSTTFKAVSFKQDRITVDDRFLETKIPEFQRYYPEMTGSLLEQYLFINTTVRKQNNQMISSFCKNPQGKRLWQGHFARMPGSPRAGYADHRTYFYNGEAIDKQVHLGIDIASTRQAEVRAAATGIVVHADYLGIYGNMVLLDHGQGLFSLYSHLSQINVSEGDTVEAETPIGRTGTSGMAGGDHLHFSMLVNGIFVTPVEWWDQHWIDVNIEGPLQDARFQ</sequence>
<dbReference type="Proteomes" id="UP000184139">
    <property type="component" value="Unassembled WGS sequence"/>
</dbReference>
<keyword evidence="5" id="KW-1185">Reference proteome</keyword>
<dbReference type="SUPFAM" id="SSF51261">
    <property type="entry name" value="Duplicated hybrid motif"/>
    <property type="match status" value="1"/>
</dbReference>
<dbReference type="AlphaFoldDB" id="A0A1M5WWP8"/>
<dbReference type="CDD" id="cd12797">
    <property type="entry name" value="M23_peptidase"/>
    <property type="match status" value="1"/>
</dbReference>
<dbReference type="RefSeq" id="WP_073376618.1">
    <property type="nucleotide sequence ID" value="NZ_FQXS01000015.1"/>
</dbReference>
<dbReference type="OrthoDB" id="9765786at2"/>
<dbReference type="EMBL" id="FQXS01000015">
    <property type="protein sequence ID" value="SHH91748.1"/>
    <property type="molecule type" value="Genomic_DNA"/>
</dbReference>